<comment type="caution">
    <text evidence="2">The sequence shown here is derived from an EMBL/GenBank/DDBJ whole genome shotgun (WGS) entry which is preliminary data.</text>
</comment>
<dbReference type="EMBL" id="JAGTJR010000019">
    <property type="protein sequence ID" value="KAH7045131.1"/>
    <property type="molecule type" value="Genomic_DNA"/>
</dbReference>
<evidence type="ECO:0000313" key="2">
    <source>
        <dbReference type="EMBL" id="KAH7045131.1"/>
    </source>
</evidence>
<keyword evidence="1" id="KW-1133">Transmembrane helix</keyword>
<sequence length="95" mass="10574">MDTGSLKRNAGKMIYGGVVARRPVGLTLFLVALALRHRDIASSEYGRNVLFFPCFVIFLAAADTLLNALERIDVRAMERYRQSVRDAIFPTEVAA</sequence>
<organism evidence="2 3">
    <name type="scientific">Macrophomina phaseolina</name>
    <dbReference type="NCBI Taxonomy" id="35725"/>
    <lineage>
        <taxon>Eukaryota</taxon>
        <taxon>Fungi</taxon>
        <taxon>Dikarya</taxon>
        <taxon>Ascomycota</taxon>
        <taxon>Pezizomycotina</taxon>
        <taxon>Dothideomycetes</taxon>
        <taxon>Dothideomycetes incertae sedis</taxon>
        <taxon>Botryosphaeriales</taxon>
        <taxon>Botryosphaeriaceae</taxon>
        <taxon>Macrophomina</taxon>
    </lineage>
</organism>
<reference evidence="2 3" key="1">
    <citation type="journal article" date="2021" name="Nat. Commun.">
        <title>Genetic determinants of endophytism in the Arabidopsis root mycobiome.</title>
        <authorList>
            <person name="Mesny F."/>
            <person name="Miyauchi S."/>
            <person name="Thiergart T."/>
            <person name="Pickel B."/>
            <person name="Atanasova L."/>
            <person name="Karlsson M."/>
            <person name="Huettel B."/>
            <person name="Barry K.W."/>
            <person name="Haridas S."/>
            <person name="Chen C."/>
            <person name="Bauer D."/>
            <person name="Andreopoulos W."/>
            <person name="Pangilinan J."/>
            <person name="LaButti K."/>
            <person name="Riley R."/>
            <person name="Lipzen A."/>
            <person name="Clum A."/>
            <person name="Drula E."/>
            <person name="Henrissat B."/>
            <person name="Kohler A."/>
            <person name="Grigoriev I.V."/>
            <person name="Martin F.M."/>
            <person name="Hacquard S."/>
        </authorList>
    </citation>
    <scope>NUCLEOTIDE SEQUENCE [LARGE SCALE GENOMIC DNA]</scope>
    <source>
        <strain evidence="2 3">MPI-SDFR-AT-0080</strain>
    </source>
</reference>
<dbReference type="Proteomes" id="UP000774617">
    <property type="component" value="Unassembled WGS sequence"/>
</dbReference>
<evidence type="ECO:0000256" key="1">
    <source>
        <dbReference type="SAM" id="Phobius"/>
    </source>
</evidence>
<keyword evidence="1" id="KW-0472">Membrane</keyword>
<keyword evidence="3" id="KW-1185">Reference proteome</keyword>
<evidence type="ECO:0000313" key="3">
    <source>
        <dbReference type="Proteomes" id="UP000774617"/>
    </source>
</evidence>
<protein>
    <submittedName>
        <fullName evidence="2">Uncharacterized protein</fullName>
    </submittedName>
</protein>
<gene>
    <name evidence="2" type="ORF">B0J12DRAFT_151437</name>
</gene>
<feature type="transmembrane region" description="Helical" evidence="1">
    <location>
        <begin position="12"/>
        <end position="35"/>
    </location>
</feature>
<name>A0ABQ8G4Y8_9PEZI</name>
<accession>A0ABQ8G4Y8</accession>
<proteinExistence type="predicted"/>
<keyword evidence="1" id="KW-0812">Transmembrane</keyword>
<feature type="transmembrane region" description="Helical" evidence="1">
    <location>
        <begin position="50"/>
        <end position="69"/>
    </location>
</feature>